<dbReference type="GO" id="GO:0071203">
    <property type="term" value="C:WASH complex"/>
    <property type="evidence" value="ECO:0007669"/>
    <property type="project" value="InterPro"/>
</dbReference>
<comment type="caution">
    <text evidence="2">The sequence shown here is derived from an EMBL/GenBank/DDBJ whole genome shotgun (WGS) entry which is preliminary data.</text>
</comment>
<evidence type="ECO:0000313" key="2">
    <source>
        <dbReference type="EMBL" id="CAK0785360.1"/>
    </source>
</evidence>
<dbReference type="Pfam" id="PF10152">
    <property type="entry name" value="CCDC53"/>
    <property type="match status" value="1"/>
</dbReference>
<sequence length="158" mass="16537">MTTEDNRAPGKPPVVPDQKTLALINTYIASTTKALNQAAAACERTMHTIDRRLERVSINMSLLEEKVDSAVASHEAAEVAKRTVKPAPAFQAEPCAEEPPSTAASASDGMEEIDTGPVVPGHALTREGPGDNSKMKSVVGPGAVPSQQPSQVGGSRPR</sequence>
<evidence type="ECO:0000256" key="1">
    <source>
        <dbReference type="SAM" id="MobiDB-lite"/>
    </source>
</evidence>
<feature type="region of interest" description="Disordered" evidence="1">
    <location>
        <begin position="84"/>
        <end position="158"/>
    </location>
</feature>
<dbReference type="AlphaFoldDB" id="A0AAV1IH63"/>
<proteinExistence type="predicted"/>
<feature type="compositionally biased region" description="Polar residues" evidence="1">
    <location>
        <begin position="145"/>
        <end position="158"/>
    </location>
</feature>
<protein>
    <submittedName>
        <fullName evidence="2">Uncharacterized protein</fullName>
    </submittedName>
</protein>
<dbReference type="Proteomes" id="UP001314263">
    <property type="component" value="Unassembled WGS sequence"/>
</dbReference>
<accession>A0AAV1IH63</accession>
<feature type="compositionally biased region" description="Low complexity" evidence="1">
    <location>
        <begin position="92"/>
        <end position="107"/>
    </location>
</feature>
<gene>
    <name evidence="2" type="ORF">CVIRNUC_008567</name>
</gene>
<evidence type="ECO:0000313" key="3">
    <source>
        <dbReference type="Proteomes" id="UP001314263"/>
    </source>
</evidence>
<keyword evidence="3" id="KW-1185">Reference proteome</keyword>
<organism evidence="2 3">
    <name type="scientific">Coccomyxa viridis</name>
    <dbReference type="NCBI Taxonomy" id="1274662"/>
    <lineage>
        <taxon>Eukaryota</taxon>
        <taxon>Viridiplantae</taxon>
        <taxon>Chlorophyta</taxon>
        <taxon>core chlorophytes</taxon>
        <taxon>Trebouxiophyceae</taxon>
        <taxon>Trebouxiophyceae incertae sedis</taxon>
        <taxon>Coccomyxaceae</taxon>
        <taxon>Coccomyxa</taxon>
    </lineage>
</organism>
<reference evidence="2 3" key="1">
    <citation type="submission" date="2023-10" db="EMBL/GenBank/DDBJ databases">
        <authorList>
            <person name="Maclean D."/>
            <person name="Macfadyen A."/>
        </authorList>
    </citation>
    <scope>NUCLEOTIDE SEQUENCE [LARGE SCALE GENOMIC DNA]</scope>
</reference>
<name>A0AAV1IH63_9CHLO</name>
<dbReference type="InterPro" id="IPR019309">
    <property type="entry name" value="WASHC3"/>
</dbReference>
<dbReference type="EMBL" id="CAUYUE010000012">
    <property type="protein sequence ID" value="CAK0785360.1"/>
    <property type="molecule type" value="Genomic_DNA"/>
</dbReference>